<dbReference type="GO" id="GO:0004252">
    <property type="term" value="F:serine-type endopeptidase activity"/>
    <property type="evidence" value="ECO:0007669"/>
    <property type="project" value="UniProtKB-UniRule"/>
</dbReference>
<dbReference type="EMBL" id="CP006991">
    <property type="protein sequence ID" value="AIC31324.1"/>
    <property type="molecule type" value="Genomic_DNA"/>
</dbReference>
<dbReference type="PRINTS" id="PR00723">
    <property type="entry name" value="SUBTILISIN"/>
</dbReference>
<evidence type="ECO:0000256" key="2">
    <source>
        <dbReference type="ARBA" id="ARBA00022670"/>
    </source>
</evidence>
<evidence type="ECO:0000256" key="3">
    <source>
        <dbReference type="ARBA" id="ARBA00022801"/>
    </source>
</evidence>
<proteinExistence type="inferred from homology"/>
<accession>A0A060ICE3</accession>
<dbReference type="CDD" id="cd00306">
    <property type="entry name" value="Peptidases_S8_S53"/>
    <property type="match status" value="1"/>
</dbReference>
<evidence type="ECO:0000313" key="8">
    <source>
        <dbReference type="Proteomes" id="UP000027180"/>
    </source>
</evidence>
<evidence type="ECO:0000256" key="4">
    <source>
        <dbReference type="ARBA" id="ARBA00022825"/>
    </source>
</evidence>
<dbReference type="Proteomes" id="UP000027180">
    <property type="component" value="Plasmid pRetIE4771e"/>
</dbReference>
<dbReference type="CDD" id="cd09598">
    <property type="entry name" value="M4_like"/>
    <property type="match status" value="1"/>
</dbReference>
<dbReference type="Gene3D" id="3.40.50.200">
    <property type="entry name" value="Peptidase S8/S53 domain"/>
    <property type="match status" value="1"/>
</dbReference>
<evidence type="ECO:0000256" key="5">
    <source>
        <dbReference type="PROSITE-ProRule" id="PRU01240"/>
    </source>
</evidence>
<feature type="domain" description="Peptidase S8/S53" evidence="6">
    <location>
        <begin position="186"/>
        <end position="468"/>
    </location>
</feature>
<keyword evidence="3 5" id="KW-0378">Hydrolase</keyword>
<comment type="similarity">
    <text evidence="1 5">Belongs to the peptidase S8 family.</text>
</comment>
<evidence type="ECO:0000259" key="6">
    <source>
        <dbReference type="Pfam" id="PF00082"/>
    </source>
</evidence>
<geneLocation type="plasmid" evidence="7 8">
    <name>pRetIE4771e</name>
</geneLocation>
<dbReference type="InterPro" id="IPR000209">
    <property type="entry name" value="Peptidase_S8/S53_dom"/>
</dbReference>
<dbReference type="AlphaFoldDB" id="A0A060ICE3"/>
<feature type="active site" description="Charge relay system" evidence="5">
    <location>
        <position position="241"/>
    </location>
</feature>
<name>A0A060ICE3_RHIET</name>
<reference evidence="7 8" key="1">
    <citation type="submission" date="2013-12" db="EMBL/GenBank/DDBJ databases">
        <title>Complete genome sequence of Rhizobium etli bv. mimosae IE4771.</title>
        <authorList>
            <person name="Bustos P."/>
            <person name="Santamaria R.I."/>
            <person name="Lozano L."/>
            <person name="Ormeno-Orrillo E."/>
            <person name="Rogel M.A."/>
            <person name="Romero D."/>
            <person name="Cevallos M.A."/>
            <person name="Martinez-Romero E."/>
            <person name="Gonzalez V."/>
        </authorList>
    </citation>
    <scope>NUCLEOTIDE SEQUENCE [LARGE SCALE GENOMIC DNA]</scope>
    <source>
        <strain evidence="7 8">IE4771</strain>
        <plasmid evidence="8">Plasmid pRetIE4771e</plasmid>
    </source>
</reference>
<dbReference type="PANTHER" id="PTHR43806">
    <property type="entry name" value="PEPTIDASE S8"/>
    <property type="match status" value="1"/>
</dbReference>
<organism evidence="7 8">
    <name type="scientific">Rhizobium etli bv. mimosae str. IE4771</name>
    <dbReference type="NCBI Taxonomy" id="1432050"/>
    <lineage>
        <taxon>Bacteria</taxon>
        <taxon>Pseudomonadati</taxon>
        <taxon>Pseudomonadota</taxon>
        <taxon>Alphaproteobacteria</taxon>
        <taxon>Hyphomicrobiales</taxon>
        <taxon>Rhizobiaceae</taxon>
        <taxon>Rhizobium/Agrobacterium group</taxon>
        <taxon>Rhizobium</taxon>
    </lineage>
</organism>
<dbReference type="PROSITE" id="PS51892">
    <property type="entry name" value="SUBTILASE"/>
    <property type="match status" value="1"/>
</dbReference>
<dbReference type="HOGENOM" id="CLU_287988_0_0_5"/>
<dbReference type="SUPFAM" id="SSF55486">
    <property type="entry name" value="Metalloproteases ('zincins'), catalytic domain"/>
    <property type="match status" value="1"/>
</dbReference>
<dbReference type="Pfam" id="PF00082">
    <property type="entry name" value="Peptidase_S8"/>
    <property type="match status" value="1"/>
</dbReference>
<keyword evidence="2 5" id="KW-0645">Protease</keyword>
<keyword evidence="7" id="KW-0614">Plasmid</keyword>
<dbReference type="SUPFAM" id="SSF52743">
    <property type="entry name" value="Subtilisin-like"/>
    <property type="match status" value="1"/>
</dbReference>
<evidence type="ECO:0000256" key="1">
    <source>
        <dbReference type="ARBA" id="ARBA00011073"/>
    </source>
</evidence>
<dbReference type="KEGG" id="rei:IE4771_PE00098"/>
<dbReference type="InterPro" id="IPR036852">
    <property type="entry name" value="Peptidase_S8/S53_dom_sf"/>
</dbReference>
<dbReference type="GO" id="GO:0006508">
    <property type="term" value="P:proteolysis"/>
    <property type="evidence" value="ECO:0007669"/>
    <property type="project" value="UniProtKB-KW"/>
</dbReference>
<dbReference type="InterPro" id="IPR015500">
    <property type="entry name" value="Peptidase_S8_subtilisin-rel"/>
</dbReference>
<gene>
    <name evidence="7" type="ORF">IE4771_PE00098</name>
</gene>
<sequence length="1243" mass="136597">MHAENEVMRIYVSLRREEVPVADAPTLLVKVSGDGNQFLKSLQQSKGIAPIQAEPILTVPPGIAGASMAAAPAGPSTWLRISQSDLNPGSPWDQAHALLDADQPLSFSGVPGIEAIEPDLQQQWPVDRRKAGSAFAAVADKTALCNFDDQDSGGRKAVGPDIAWNFGDDYSQLAAARQTVGDKMSKILIAHLDTGYDPDHHLTQPQNLRLQWQRNFVSGDANPNDAADHIPDGQPLTNHGHGTGTMSLLAGNKLNGNSPGWKSFSDYVGGAPFANILPVRIADWVVRFSTGTIVQGIDYARLNQANVLSMSMGGFSSQALADAVNLAYEAGLVLVTAAGNNFVNFPVPTIVYPARFRRVLAACGVMADGRAYTNLTPGTMQGNHGPESKMDTALGAYTPNVPWAQISCGNVVDMDGAGTSAATPQIAAAAALWLAEHWEKVQNYSEKWMRVEAVRHALFAAATKQTAKMNAEQTRKTIGNGVMRAADALKIEPLSEAALKNRKLAPASSTLGWLDGVFGGGVSVAPDPVATRQQKMLALELTQLCHRSIEVDSAIDDPERPFHEIPVDARNRFLEAALDANPSKRLQAFLMPLLGRTASAPVSVKPQSTMVPVKRKAWRPPVPKRRLRVFALDPSIAQSLASVAVNETTLSIPWDDAPQTREPLRPGPVGEYIEVVDVDPASNRFYEPVDLNSKILLAQDGWSPSEGNPQFHQQMVYAVAMTTIRHFELALGRRALWSPRFAKVNVGEENEHQEMYEVPKLRIYPHAFRGQNAYYSPEKKALLFGYFIANSREGDSTPTGSMVFSCLSSDIIAHETTHALLDGLHRRFQEASNPDVPAFHEAFADIVALFQHFMVTELVRFEIARSNGKLKALELLSGLAKQFGEGGSRGGPLRDYANNGQKKLRYEDTTEPHDRGSILVFAVYEAFLNIVNRRVSDLLRIASNGTGILPEGAIHPDLVNRLTTETCKTAQQVLRMCIRALDYLPPVDITFGEYLRALITADVDVVPDDPIGYRTAFMEAFRNRGILPRNVRTISQESLVWDGAVNSEPAWLPELLTGLDLSWDQEADRSLLFKQNHDNCWAVWNRLHKVFASNPDVMQEFGLAPDVPRYLENGHILREAKGATTFEVHSIRPARRLGPDGTFLTDIVAVVTQRQAKPFDGKDVDNGFYWFRGGATIIIEQRPNRQRIRYTILKNSASTSRDQRQQQTVRGNIGSPLRSLYFGRTKDEPFAILHAEHEVLDHG</sequence>
<feature type="active site" description="Charge relay system" evidence="5">
    <location>
        <position position="420"/>
    </location>
</feature>
<keyword evidence="4 5" id="KW-0720">Serine protease</keyword>
<dbReference type="PROSITE" id="PS00138">
    <property type="entry name" value="SUBTILASE_SER"/>
    <property type="match status" value="1"/>
</dbReference>
<feature type="active site" description="Charge relay system" evidence="5">
    <location>
        <position position="193"/>
    </location>
</feature>
<dbReference type="InterPro" id="IPR050131">
    <property type="entry name" value="Peptidase_S8_subtilisin-like"/>
</dbReference>
<evidence type="ECO:0000313" key="7">
    <source>
        <dbReference type="EMBL" id="AIC31324.1"/>
    </source>
</evidence>
<dbReference type="InterPro" id="IPR023828">
    <property type="entry name" value="Peptidase_S8_Ser-AS"/>
</dbReference>
<protein>
    <submittedName>
        <fullName evidence="7">Peptidase S8/S53 family subtilisin-related protein</fullName>
    </submittedName>
</protein>
<dbReference type="PANTHER" id="PTHR43806:SF11">
    <property type="entry name" value="CEREVISIN-RELATED"/>
    <property type="match status" value="1"/>
</dbReference>